<dbReference type="Gene3D" id="3.90.1720.10">
    <property type="entry name" value="endopeptidase domain like (from Nostoc punctiforme)"/>
    <property type="match status" value="1"/>
</dbReference>
<keyword evidence="3" id="KW-0378">Hydrolase</keyword>
<accession>A0ABD7HM16</accession>
<dbReference type="PANTHER" id="PTHR47359">
    <property type="entry name" value="PEPTIDOGLYCAN DL-ENDOPEPTIDASE CWLO"/>
    <property type="match status" value="1"/>
</dbReference>
<evidence type="ECO:0000256" key="5">
    <source>
        <dbReference type="SAM" id="MobiDB-lite"/>
    </source>
</evidence>
<dbReference type="EMBL" id="QXBN01000012">
    <property type="protein sequence ID" value="RIT36870.1"/>
    <property type="molecule type" value="Genomic_DNA"/>
</dbReference>
<comment type="similarity">
    <text evidence="1">Belongs to the peptidase C40 family.</text>
</comment>
<dbReference type="RefSeq" id="WP_119596515.1">
    <property type="nucleotide sequence ID" value="NZ_QXBN01000012.1"/>
</dbReference>
<dbReference type="PANTHER" id="PTHR47359:SF3">
    <property type="entry name" value="NLP_P60 DOMAIN-CONTAINING PROTEIN-RELATED"/>
    <property type="match status" value="1"/>
</dbReference>
<evidence type="ECO:0000256" key="2">
    <source>
        <dbReference type="ARBA" id="ARBA00022670"/>
    </source>
</evidence>
<dbReference type="Proteomes" id="UP000284557">
    <property type="component" value="Unassembled WGS sequence"/>
</dbReference>
<feature type="compositionally biased region" description="Basic and acidic residues" evidence="5">
    <location>
        <begin position="55"/>
        <end position="104"/>
    </location>
</feature>
<dbReference type="InterPro" id="IPR051794">
    <property type="entry name" value="PG_Endopeptidase_C40"/>
</dbReference>
<feature type="compositionally biased region" description="Low complexity" evidence="5">
    <location>
        <begin position="108"/>
        <end position="119"/>
    </location>
</feature>
<reference evidence="7 8" key="1">
    <citation type="submission" date="2018-08" db="EMBL/GenBank/DDBJ databases">
        <title>Linezolid Resistance in Mycobacterium abscessus: MIC Distribution and Comprehensive Investigation of Resistance Mechanisms.</title>
        <authorList>
            <person name="Ye M."/>
            <person name="Xu L."/>
            <person name="Zou Y."/>
            <person name="Li B."/>
            <person name="Guo Q."/>
            <person name="Zhang Y."/>
            <person name="Zhan M."/>
            <person name="Xu B."/>
            <person name="Yu F."/>
            <person name="Zhang Z."/>
            <person name="Chu H."/>
        </authorList>
    </citation>
    <scope>NUCLEOTIDE SEQUENCE [LARGE SCALE GENOMIC DNA]</scope>
    <source>
        <strain evidence="7 8">G143</strain>
    </source>
</reference>
<evidence type="ECO:0000313" key="7">
    <source>
        <dbReference type="EMBL" id="RIT36870.1"/>
    </source>
</evidence>
<comment type="caution">
    <text evidence="7">The sequence shown here is derived from an EMBL/GenBank/DDBJ whole genome shotgun (WGS) entry which is preliminary data.</text>
</comment>
<dbReference type="GO" id="GO:0006508">
    <property type="term" value="P:proteolysis"/>
    <property type="evidence" value="ECO:0007669"/>
    <property type="project" value="UniProtKB-KW"/>
</dbReference>
<dbReference type="Pfam" id="PF00877">
    <property type="entry name" value="NLPC_P60"/>
    <property type="match status" value="1"/>
</dbReference>
<feature type="domain" description="NlpC/P60" evidence="6">
    <location>
        <begin position="198"/>
        <end position="343"/>
    </location>
</feature>
<dbReference type="AlphaFoldDB" id="A0ABD7HM16"/>
<feature type="compositionally biased region" description="Low complexity" evidence="5">
    <location>
        <begin position="133"/>
        <end position="142"/>
    </location>
</feature>
<feature type="region of interest" description="Disordered" evidence="5">
    <location>
        <begin position="219"/>
        <end position="238"/>
    </location>
</feature>
<dbReference type="InterPro" id="IPR038765">
    <property type="entry name" value="Papain-like_cys_pep_sf"/>
</dbReference>
<name>A0ABD7HM16_9MYCO</name>
<evidence type="ECO:0000259" key="6">
    <source>
        <dbReference type="PROSITE" id="PS51935"/>
    </source>
</evidence>
<dbReference type="GO" id="GO:0008234">
    <property type="term" value="F:cysteine-type peptidase activity"/>
    <property type="evidence" value="ECO:0007669"/>
    <property type="project" value="UniProtKB-KW"/>
</dbReference>
<feature type="region of interest" description="Disordered" evidence="5">
    <location>
        <begin position="26"/>
        <end position="191"/>
    </location>
</feature>
<evidence type="ECO:0000256" key="1">
    <source>
        <dbReference type="ARBA" id="ARBA00007074"/>
    </source>
</evidence>
<dbReference type="PROSITE" id="PS51935">
    <property type="entry name" value="NLPC_P60"/>
    <property type="match status" value="1"/>
</dbReference>
<keyword evidence="2" id="KW-0645">Protease</keyword>
<evidence type="ECO:0000256" key="4">
    <source>
        <dbReference type="ARBA" id="ARBA00022807"/>
    </source>
</evidence>
<gene>
    <name evidence="7" type="ORF">D2E76_16610</name>
</gene>
<keyword evidence="4" id="KW-0788">Thiol protease</keyword>
<evidence type="ECO:0000256" key="3">
    <source>
        <dbReference type="ARBA" id="ARBA00022801"/>
    </source>
</evidence>
<organism evidence="7 8">
    <name type="scientific">Mycobacteroides abscessus</name>
    <dbReference type="NCBI Taxonomy" id="36809"/>
    <lineage>
        <taxon>Bacteria</taxon>
        <taxon>Bacillati</taxon>
        <taxon>Actinomycetota</taxon>
        <taxon>Actinomycetes</taxon>
        <taxon>Mycobacteriales</taxon>
        <taxon>Mycobacteriaceae</taxon>
        <taxon>Mycobacteroides</taxon>
    </lineage>
</organism>
<sequence length="343" mass="35572">MTTDRVQISEELDSRLQATGMGFEDARAGLASAGPMPTEGIDPSSIAAAEQSQQHTEELLKKGKSTSDKGRDFVRDGKEQDGKSGKDIDSTDADPDKALKDGRPVTEASADAAHPSSPSNGATTNPLGGMSGQGMPQMGMPSYNPASLPTPPLANQFDMNNAPNNGALRTAARSGMQDGSLPGSRGGAHPINLNGADTEFQKRVLEAVDARVNAQPPIPYAWGGGHGATPGPSQGTRDGGWADQCGDFNKIGLDCSGFYRDIIATATGQDIAAGTSESLWAAGTPVSGTPMIGDAAFPEGAGRPPKHIQIYIGNGQVAEAQKSGTFLMISDMRPGTEFRRFVS</sequence>
<protein>
    <submittedName>
        <fullName evidence="7">Peptidoglycan endopeptidase</fullName>
    </submittedName>
</protein>
<dbReference type="SUPFAM" id="SSF54001">
    <property type="entry name" value="Cysteine proteinases"/>
    <property type="match status" value="1"/>
</dbReference>
<evidence type="ECO:0000313" key="8">
    <source>
        <dbReference type="Proteomes" id="UP000284557"/>
    </source>
</evidence>
<proteinExistence type="inferred from homology"/>
<dbReference type="InterPro" id="IPR000064">
    <property type="entry name" value="NLP_P60_dom"/>
</dbReference>